<dbReference type="EMBL" id="BMKC01000004">
    <property type="protein sequence ID" value="GGA87187.1"/>
    <property type="molecule type" value="Genomic_DNA"/>
</dbReference>
<evidence type="ECO:0000313" key="1">
    <source>
        <dbReference type="EMBL" id="GGA87187.1"/>
    </source>
</evidence>
<sequence length="307" mass="33566">MNRPLTAALAAFVLAGCATVPDRQSAADTTAEAPKRAFIERSLVVAPESLGEFRLAGMDDFPDQPQAGVALQFNHPDFPDVVISLFVYPVGRVDRETALEQGMEQFRRELAMLSAQGHYADVAYGDETAFDLDAVAQDGQAVVPDLPPEVPETDKPASSEERFLALVAEIEPGMDTTLGRRLPLRFTRDGRPTDSATFMFYRGLHLYKGRVSAAAGALPADSFERFANHAMTRIVPAVQVRNTGGCDQTSITIDSQAGEEQQQEQLMRGIIESARRNEDEKCKPVLDKSVPAGHRAIELVYPASMWN</sequence>
<dbReference type="RefSeq" id="WP_188665525.1">
    <property type="nucleotide sequence ID" value="NZ_BMKC01000004.1"/>
</dbReference>
<keyword evidence="2" id="KW-1185">Reference proteome</keyword>
<name>A0ABQ1HSQ1_9GAMM</name>
<dbReference type="PROSITE" id="PS51257">
    <property type="entry name" value="PROKAR_LIPOPROTEIN"/>
    <property type="match status" value="1"/>
</dbReference>
<protein>
    <recommendedName>
        <fullName evidence="3">Lipoprotein</fullName>
    </recommendedName>
</protein>
<comment type="caution">
    <text evidence="1">The sequence shown here is derived from an EMBL/GenBank/DDBJ whole genome shotgun (WGS) entry which is preliminary data.</text>
</comment>
<accession>A0ABQ1HSQ1</accession>
<gene>
    <name evidence="1" type="ORF">GCM10011521_27020</name>
</gene>
<organism evidence="1 2">
    <name type="scientific">Arenimonas soli</name>
    <dbReference type="NCBI Taxonomy" id="2269504"/>
    <lineage>
        <taxon>Bacteria</taxon>
        <taxon>Pseudomonadati</taxon>
        <taxon>Pseudomonadota</taxon>
        <taxon>Gammaproteobacteria</taxon>
        <taxon>Lysobacterales</taxon>
        <taxon>Lysobacteraceae</taxon>
        <taxon>Arenimonas</taxon>
    </lineage>
</organism>
<dbReference type="Proteomes" id="UP000623419">
    <property type="component" value="Unassembled WGS sequence"/>
</dbReference>
<evidence type="ECO:0008006" key="3">
    <source>
        <dbReference type="Google" id="ProtNLM"/>
    </source>
</evidence>
<evidence type="ECO:0000313" key="2">
    <source>
        <dbReference type="Proteomes" id="UP000623419"/>
    </source>
</evidence>
<proteinExistence type="predicted"/>
<reference evidence="2" key="1">
    <citation type="journal article" date="2019" name="Int. J. Syst. Evol. Microbiol.">
        <title>The Global Catalogue of Microorganisms (GCM) 10K type strain sequencing project: providing services to taxonomists for standard genome sequencing and annotation.</title>
        <authorList>
            <consortium name="The Broad Institute Genomics Platform"/>
            <consortium name="The Broad Institute Genome Sequencing Center for Infectious Disease"/>
            <person name="Wu L."/>
            <person name="Ma J."/>
        </authorList>
    </citation>
    <scope>NUCLEOTIDE SEQUENCE [LARGE SCALE GENOMIC DNA]</scope>
    <source>
        <strain evidence="2">CGMCC 1.15905</strain>
    </source>
</reference>